<evidence type="ECO:0000313" key="2">
    <source>
        <dbReference type="EMBL" id="EDP35275.1"/>
    </source>
</evidence>
<dbReference type="AlphaFoldDB" id="A8PCS7"/>
<reference evidence="2" key="1">
    <citation type="journal article" date="2007" name="Science">
        <title>Draft genome of the filarial nematode parasite Brugia malayi.</title>
        <authorList>
            <person name="Ghedin E."/>
            <person name="Wang S."/>
            <person name="Spiro D."/>
            <person name="Caler E."/>
            <person name="Zhao Q."/>
            <person name="Crabtree J."/>
            <person name="Allen J.E."/>
            <person name="Delcher A.L."/>
            <person name="Guiliano D.B."/>
            <person name="Miranda-Saavedra D."/>
            <person name="Angiuoli S.V."/>
            <person name="Creasy T."/>
            <person name="Amedeo P."/>
            <person name="Haas B."/>
            <person name="El-Sayed N.M."/>
            <person name="Wortman J.R."/>
            <person name="Feldblyum T."/>
            <person name="Tallon L."/>
            <person name="Schatz M."/>
            <person name="Shumway M."/>
            <person name="Koo H."/>
            <person name="Salzberg S.L."/>
            <person name="Schobel S."/>
            <person name="Pertea M."/>
            <person name="Pop M."/>
            <person name="White O."/>
            <person name="Barton G.J."/>
            <person name="Carlow C.K."/>
            <person name="Crawford M.J."/>
            <person name="Daub J."/>
            <person name="Dimmic M.W."/>
            <person name="Estes C.F."/>
            <person name="Foster J.M."/>
            <person name="Ganatra M."/>
            <person name="Gregory W.F."/>
            <person name="Johnson N.M."/>
            <person name="Jin J."/>
            <person name="Komuniecki R."/>
            <person name="Korf I."/>
            <person name="Kumar S."/>
            <person name="Laney S."/>
            <person name="Li B.W."/>
            <person name="Li W."/>
            <person name="Lindblom T.H."/>
            <person name="Lustigman S."/>
            <person name="Ma D."/>
            <person name="Maina C.V."/>
            <person name="Martin D.M."/>
            <person name="McCarter J.P."/>
            <person name="McReynolds L."/>
            <person name="Mitreva M."/>
            <person name="Nutman T.B."/>
            <person name="Parkinson J."/>
            <person name="Peregrin-Alvarez J.M."/>
            <person name="Poole C."/>
            <person name="Ren Q."/>
            <person name="Saunders L."/>
            <person name="Sluder A.E."/>
            <person name="Smith K."/>
            <person name="Stanke M."/>
            <person name="Unnasch T.R."/>
            <person name="Ware J."/>
            <person name="Wei A.D."/>
            <person name="Weil G."/>
            <person name="Williams D.J."/>
            <person name="Zhang Y."/>
            <person name="Williams S.A."/>
            <person name="Fraser-Liggett C."/>
            <person name="Slatko B."/>
            <person name="Blaxter M.L."/>
            <person name="Scott A.L."/>
        </authorList>
    </citation>
    <scope>NUCLEOTIDE SEQUENCE [LARGE SCALE GENOMIC DNA]</scope>
</reference>
<keyword evidence="1" id="KW-0472">Membrane</keyword>
<evidence type="ECO:0000256" key="1">
    <source>
        <dbReference type="SAM" id="Phobius"/>
    </source>
</evidence>
<organism evidence="2">
    <name type="scientific">Brugia malayi</name>
    <name type="common">Filarial nematode worm</name>
    <dbReference type="NCBI Taxonomy" id="6279"/>
    <lineage>
        <taxon>Eukaryota</taxon>
        <taxon>Metazoa</taxon>
        <taxon>Ecdysozoa</taxon>
        <taxon>Nematoda</taxon>
        <taxon>Chromadorea</taxon>
        <taxon>Rhabditida</taxon>
        <taxon>Spirurina</taxon>
        <taxon>Spiruromorpha</taxon>
        <taxon>Filarioidea</taxon>
        <taxon>Onchocercidae</taxon>
        <taxon>Brugia</taxon>
    </lineage>
</organism>
<proteinExistence type="predicted"/>
<name>A8PCS7_BRUMA</name>
<gene>
    <name evidence="2" type="ORF">Bm1_22110</name>
</gene>
<keyword evidence="1" id="KW-1133">Transmembrane helix</keyword>
<feature type="transmembrane region" description="Helical" evidence="1">
    <location>
        <begin position="20"/>
        <end position="41"/>
    </location>
</feature>
<keyword evidence="1" id="KW-0812">Transmembrane</keyword>
<protein>
    <submittedName>
        <fullName evidence="2">Uncharacterized protein</fullName>
    </submittedName>
</protein>
<dbReference type="EMBL" id="DS239053">
    <property type="protein sequence ID" value="EDP35275.1"/>
    <property type="molecule type" value="Genomic_DNA"/>
</dbReference>
<sequence length="51" mass="5922">MILWNWLEVFAKLSFATGIISYSVKSFLCYYCITIILYGIVRIINIISDNV</sequence>
<accession>A8PCS7</accession>